<evidence type="ECO:0000256" key="7">
    <source>
        <dbReference type="ARBA" id="ARBA00023157"/>
    </source>
</evidence>
<dbReference type="Proteomes" id="UP001303115">
    <property type="component" value="Unassembled WGS sequence"/>
</dbReference>
<keyword evidence="7 9" id="KW-1015">Disulfide bond</keyword>
<protein>
    <recommendedName>
        <fullName evidence="11">CFEM domain-containing protein</fullName>
    </recommendedName>
</protein>
<organism evidence="12 13">
    <name type="scientific">Parachaetomium inaequale</name>
    <dbReference type="NCBI Taxonomy" id="2588326"/>
    <lineage>
        <taxon>Eukaryota</taxon>
        <taxon>Fungi</taxon>
        <taxon>Dikarya</taxon>
        <taxon>Ascomycota</taxon>
        <taxon>Pezizomycotina</taxon>
        <taxon>Sordariomycetes</taxon>
        <taxon>Sordariomycetidae</taxon>
        <taxon>Sordariales</taxon>
        <taxon>Chaetomiaceae</taxon>
        <taxon>Parachaetomium</taxon>
    </lineage>
</organism>
<evidence type="ECO:0000256" key="8">
    <source>
        <dbReference type="ARBA" id="ARBA00023288"/>
    </source>
</evidence>
<comment type="caution">
    <text evidence="9">Lacks conserved residue(s) required for the propagation of feature annotation.</text>
</comment>
<feature type="domain" description="CFEM" evidence="11">
    <location>
        <begin position="1"/>
        <end position="97"/>
    </location>
</feature>
<comment type="similarity">
    <text evidence="3">Belongs to the RBT5 family.</text>
</comment>
<dbReference type="SMART" id="SM00747">
    <property type="entry name" value="CFEM"/>
    <property type="match status" value="1"/>
</dbReference>
<keyword evidence="8" id="KW-0449">Lipoprotein</keyword>
<gene>
    <name evidence="12" type="ORF">C8A01DRAFT_40587</name>
</gene>
<feature type="binding site" description="axial binding residue" evidence="9">
    <location>
        <position position="54"/>
    </location>
    <ligand>
        <name>heme</name>
        <dbReference type="ChEBI" id="CHEBI:30413"/>
    </ligand>
    <ligandPart>
        <name>Fe</name>
        <dbReference type="ChEBI" id="CHEBI:18248"/>
    </ligandPart>
</feature>
<keyword evidence="5" id="KW-0325">Glycoprotein</keyword>
<sequence>MQFSTLIIATLAAVASASPAVRRQAECPEVDNIPICGYPCILAAVTDIGCGTDDYSCMCSKFSDLQLAAASCVITNCGLAGAPAVLSAAQAVCDACA</sequence>
<keyword evidence="9" id="KW-0408">Iron</keyword>
<evidence type="ECO:0000256" key="9">
    <source>
        <dbReference type="PROSITE-ProRule" id="PRU01356"/>
    </source>
</evidence>
<dbReference type="GO" id="GO:0098552">
    <property type="term" value="C:side of membrane"/>
    <property type="evidence" value="ECO:0007669"/>
    <property type="project" value="UniProtKB-KW"/>
</dbReference>
<keyword evidence="9" id="KW-0479">Metal-binding</keyword>
<evidence type="ECO:0000256" key="1">
    <source>
        <dbReference type="ARBA" id="ARBA00004589"/>
    </source>
</evidence>
<dbReference type="PROSITE" id="PS52012">
    <property type="entry name" value="CFEM"/>
    <property type="match status" value="1"/>
</dbReference>
<keyword evidence="4" id="KW-0964">Secreted</keyword>
<evidence type="ECO:0000256" key="3">
    <source>
        <dbReference type="ARBA" id="ARBA00010031"/>
    </source>
</evidence>
<feature type="signal peptide" evidence="10">
    <location>
        <begin position="1"/>
        <end position="17"/>
    </location>
</feature>
<evidence type="ECO:0000256" key="6">
    <source>
        <dbReference type="ARBA" id="ARBA00022729"/>
    </source>
</evidence>
<proteinExistence type="inferred from homology"/>
<feature type="disulfide bond" evidence="9">
    <location>
        <begin position="50"/>
        <end position="57"/>
    </location>
</feature>
<reference evidence="13" key="1">
    <citation type="journal article" date="2023" name="Mol. Phylogenet. Evol.">
        <title>Genome-scale phylogeny and comparative genomics of the fungal order Sordariales.</title>
        <authorList>
            <person name="Hensen N."/>
            <person name="Bonometti L."/>
            <person name="Westerberg I."/>
            <person name="Brannstrom I.O."/>
            <person name="Guillou S."/>
            <person name="Cros-Aarteil S."/>
            <person name="Calhoun S."/>
            <person name="Haridas S."/>
            <person name="Kuo A."/>
            <person name="Mondo S."/>
            <person name="Pangilinan J."/>
            <person name="Riley R."/>
            <person name="LaButti K."/>
            <person name="Andreopoulos B."/>
            <person name="Lipzen A."/>
            <person name="Chen C."/>
            <person name="Yan M."/>
            <person name="Daum C."/>
            <person name="Ng V."/>
            <person name="Clum A."/>
            <person name="Steindorff A."/>
            <person name="Ohm R.A."/>
            <person name="Martin F."/>
            <person name="Silar P."/>
            <person name="Natvig D.O."/>
            <person name="Lalanne C."/>
            <person name="Gautier V."/>
            <person name="Ament-Velasquez S.L."/>
            <person name="Kruys A."/>
            <person name="Hutchinson M.I."/>
            <person name="Powell A.J."/>
            <person name="Barry K."/>
            <person name="Miller A.N."/>
            <person name="Grigoriev I.V."/>
            <person name="Debuchy R."/>
            <person name="Gladieux P."/>
            <person name="Hiltunen Thoren M."/>
            <person name="Johannesson H."/>
        </authorList>
    </citation>
    <scope>NUCLEOTIDE SEQUENCE [LARGE SCALE GENOMIC DNA]</scope>
    <source>
        <strain evidence="13">CBS 284.82</strain>
    </source>
</reference>
<keyword evidence="9" id="KW-0349">Heme</keyword>
<evidence type="ECO:0000313" key="13">
    <source>
        <dbReference type="Proteomes" id="UP001303115"/>
    </source>
</evidence>
<evidence type="ECO:0000256" key="2">
    <source>
        <dbReference type="ARBA" id="ARBA00004613"/>
    </source>
</evidence>
<dbReference type="AlphaFoldDB" id="A0AAN6SMR0"/>
<dbReference type="Pfam" id="PF05730">
    <property type="entry name" value="CFEM"/>
    <property type="match status" value="1"/>
</dbReference>
<dbReference type="GO" id="GO:0005576">
    <property type="term" value="C:extracellular region"/>
    <property type="evidence" value="ECO:0007669"/>
    <property type="project" value="UniProtKB-SubCell"/>
</dbReference>
<keyword evidence="13" id="KW-1185">Reference proteome</keyword>
<accession>A0AAN6SMR0</accession>
<evidence type="ECO:0000259" key="11">
    <source>
        <dbReference type="PROSITE" id="PS52012"/>
    </source>
</evidence>
<comment type="caution">
    <text evidence="12">The sequence shown here is derived from an EMBL/GenBank/DDBJ whole genome shotgun (WGS) entry which is preliminary data.</text>
</comment>
<comment type="subcellular location">
    <subcellularLocation>
        <location evidence="1">Membrane</location>
        <topology evidence="1">Lipid-anchor</topology>
        <topology evidence="1">GPI-anchor</topology>
    </subcellularLocation>
    <subcellularLocation>
        <location evidence="2">Secreted</location>
    </subcellularLocation>
</comment>
<evidence type="ECO:0000256" key="5">
    <source>
        <dbReference type="ARBA" id="ARBA00022622"/>
    </source>
</evidence>
<evidence type="ECO:0000256" key="10">
    <source>
        <dbReference type="SAM" id="SignalP"/>
    </source>
</evidence>
<dbReference type="InterPro" id="IPR008427">
    <property type="entry name" value="Extracellular_membr_CFEM_dom"/>
</dbReference>
<evidence type="ECO:0000313" key="12">
    <source>
        <dbReference type="EMBL" id="KAK4032968.1"/>
    </source>
</evidence>
<name>A0AAN6SMR0_9PEZI</name>
<keyword evidence="6 10" id="KW-0732">Signal</keyword>
<feature type="chain" id="PRO_5043046212" description="CFEM domain-containing protein" evidence="10">
    <location>
        <begin position="18"/>
        <end position="97"/>
    </location>
</feature>
<keyword evidence="5" id="KW-0336">GPI-anchor</keyword>
<dbReference type="GO" id="GO:0046872">
    <property type="term" value="F:metal ion binding"/>
    <property type="evidence" value="ECO:0007669"/>
    <property type="project" value="UniProtKB-UniRule"/>
</dbReference>
<evidence type="ECO:0000256" key="4">
    <source>
        <dbReference type="ARBA" id="ARBA00022525"/>
    </source>
</evidence>
<dbReference type="EMBL" id="MU854561">
    <property type="protein sequence ID" value="KAK4032968.1"/>
    <property type="molecule type" value="Genomic_DNA"/>
</dbReference>
<keyword evidence="5" id="KW-0472">Membrane</keyword>